<name>A0ABW4S9F7_9RHOB</name>
<gene>
    <name evidence="1" type="ORF">ACFSGJ_18050</name>
</gene>
<dbReference type="Proteomes" id="UP001597353">
    <property type="component" value="Unassembled WGS sequence"/>
</dbReference>
<dbReference type="EMBL" id="JBHUGH010000034">
    <property type="protein sequence ID" value="MFD1914109.1"/>
    <property type="molecule type" value="Genomic_DNA"/>
</dbReference>
<accession>A0ABW4S9F7</accession>
<evidence type="ECO:0000313" key="2">
    <source>
        <dbReference type="Proteomes" id="UP001597353"/>
    </source>
</evidence>
<organism evidence="1 2">
    <name type="scientific">Halodurantibacterium flavum</name>
    <dbReference type="NCBI Taxonomy" id="1382802"/>
    <lineage>
        <taxon>Bacteria</taxon>
        <taxon>Pseudomonadati</taxon>
        <taxon>Pseudomonadota</taxon>
        <taxon>Alphaproteobacteria</taxon>
        <taxon>Rhodobacterales</taxon>
        <taxon>Paracoccaceae</taxon>
        <taxon>Halodurantibacterium</taxon>
    </lineage>
</organism>
<dbReference type="RefSeq" id="WP_390265105.1">
    <property type="nucleotide sequence ID" value="NZ_JBHUGH010000034.1"/>
</dbReference>
<reference evidence="2" key="1">
    <citation type="journal article" date="2019" name="Int. J. Syst. Evol. Microbiol.">
        <title>The Global Catalogue of Microorganisms (GCM) 10K type strain sequencing project: providing services to taxonomists for standard genome sequencing and annotation.</title>
        <authorList>
            <consortium name="The Broad Institute Genomics Platform"/>
            <consortium name="The Broad Institute Genome Sequencing Center for Infectious Disease"/>
            <person name="Wu L."/>
            <person name="Ma J."/>
        </authorList>
    </citation>
    <scope>NUCLEOTIDE SEQUENCE [LARGE SCALE GENOMIC DNA]</scope>
    <source>
        <strain evidence="2">CGMCC 4.7242</strain>
    </source>
</reference>
<comment type="caution">
    <text evidence="1">The sequence shown here is derived from an EMBL/GenBank/DDBJ whole genome shotgun (WGS) entry which is preliminary data.</text>
</comment>
<proteinExistence type="predicted"/>
<protein>
    <submittedName>
        <fullName evidence="1">Uncharacterized protein</fullName>
    </submittedName>
</protein>
<keyword evidence="2" id="KW-1185">Reference proteome</keyword>
<sequence>MPTLFTPETQQYFATRRAIMARVLIWIEALNRETGVQEALGLWNGDDHRDFVIGGQVRTYYGAGALLAVDPITSRTGLQVRLHRVVLSPLAPEVRQVIRGYDPRFAPVEIHRAVFDAETHGLVDEPHRRLKGYIDKISVSTPPKGSGARVELQIASAARALTIPVSRKRSHEALKARRDDDFRRFSAMAGTIETRWGR</sequence>
<evidence type="ECO:0000313" key="1">
    <source>
        <dbReference type="EMBL" id="MFD1914109.1"/>
    </source>
</evidence>